<dbReference type="GO" id="GO:0000166">
    <property type="term" value="F:nucleotide binding"/>
    <property type="evidence" value="ECO:0007669"/>
    <property type="project" value="UniProtKB-KW"/>
</dbReference>
<comment type="caution">
    <text evidence="12">The sequence shown here is derived from an EMBL/GenBank/DDBJ whole genome shotgun (WGS) entry which is preliminary data.</text>
</comment>
<evidence type="ECO:0000256" key="10">
    <source>
        <dbReference type="HAMAP-Rule" id="MF_01405"/>
    </source>
</evidence>
<evidence type="ECO:0000256" key="7">
    <source>
        <dbReference type="ARBA" id="ARBA00023080"/>
    </source>
</evidence>
<dbReference type="GO" id="GO:0036222">
    <property type="term" value="F:XTP diphosphatase activity"/>
    <property type="evidence" value="ECO:0007669"/>
    <property type="project" value="UniProtKB-UniRule"/>
</dbReference>
<feature type="binding site" evidence="10">
    <location>
        <position position="71"/>
    </location>
    <ligand>
        <name>Mg(2+)</name>
        <dbReference type="ChEBI" id="CHEBI:18420"/>
    </ligand>
</feature>
<comment type="function">
    <text evidence="10">Pyrophosphatase that catalyzes the hydrolysis of nucleoside triphosphates to their monophosphate derivatives, with a high preference for the non-canonical purine nucleotides XTP (xanthosine triphosphate), dITP (deoxyinosine triphosphate) and ITP. Seems to function as a house-cleaning enzyme that removes non-canonical purine nucleotides from the nucleotide pool, thus preventing their incorporation into DNA/RNA and avoiding chromosomal lesions.</text>
</comment>
<evidence type="ECO:0000256" key="2">
    <source>
        <dbReference type="ARBA" id="ARBA00011738"/>
    </source>
</evidence>
<dbReference type="InterPro" id="IPR020922">
    <property type="entry name" value="dITP/XTP_pyrophosphatase"/>
</dbReference>
<keyword evidence="5 10" id="KW-0378">Hydrolase</keyword>
<comment type="subunit">
    <text evidence="2 10">Homodimer.</text>
</comment>
<evidence type="ECO:0000313" key="12">
    <source>
        <dbReference type="EMBL" id="KYC46483.1"/>
    </source>
</evidence>
<sequence>MTIILSFWASLSDLSSAINFDLRNFFIRVIVTIFMKELYFITSNKGKLKEAKEKINHLDIEIIQLKLDYPEIQASDLKEIALYGLDFCSERFKSPFFLEDSGLFIEELNSFPGPYSRYVHETIGNDGILKLLLGASNRNAYFKSVIGLYNNGPIIFEGVSKGKISKEIRGKGGFGYDPIFMPENSEKTFGEMSTEEKNSYSHRGKALDNMVKYLENGVE</sequence>
<dbReference type="Proteomes" id="UP000075578">
    <property type="component" value="Unassembled WGS sequence"/>
</dbReference>
<feature type="active site" description="Proton acceptor" evidence="10">
    <location>
        <position position="100"/>
    </location>
</feature>
<dbReference type="Gene3D" id="3.90.950.10">
    <property type="match status" value="1"/>
</dbReference>
<dbReference type="CDD" id="cd00515">
    <property type="entry name" value="HAM1"/>
    <property type="match status" value="1"/>
</dbReference>
<proteinExistence type="inferred from homology"/>
<feature type="binding site" evidence="10">
    <location>
        <begin position="174"/>
        <end position="177"/>
    </location>
    <ligand>
        <name>substrate</name>
    </ligand>
</feature>
<accession>A0A150INE0</accession>
<comment type="similarity">
    <text evidence="1 10 11">Belongs to the HAM1 NTPase family.</text>
</comment>
<feature type="binding site" evidence="10">
    <location>
        <position position="197"/>
    </location>
    <ligand>
        <name>substrate</name>
    </ligand>
</feature>
<dbReference type="PANTHER" id="PTHR11067">
    <property type="entry name" value="INOSINE TRIPHOSPHATE PYROPHOSPHATASE/HAM1 PROTEIN"/>
    <property type="match status" value="1"/>
</dbReference>
<comment type="cofactor">
    <cofactor evidence="10">
        <name>Mg(2+)</name>
        <dbReference type="ChEBI" id="CHEBI:18420"/>
    </cofactor>
    <text evidence="10">Binds 1 Mg(2+) ion per subunit.</text>
</comment>
<dbReference type="EMBL" id="LNGD01000204">
    <property type="protein sequence ID" value="KYC46483.1"/>
    <property type="molecule type" value="Genomic_DNA"/>
</dbReference>
<dbReference type="PATRIC" id="fig|1705564.3.peg.1971"/>
<dbReference type="AlphaFoldDB" id="A0A150INE0"/>
<keyword evidence="7 10" id="KW-0546">Nucleotide metabolism</keyword>
<feature type="binding site" evidence="10">
    <location>
        <position position="100"/>
    </location>
    <ligand>
        <name>Mg(2+)</name>
        <dbReference type="ChEBI" id="CHEBI:18420"/>
    </ligand>
</feature>
<feature type="binding site" evidence="10">
    <location>
        <begin position="42"/>
        <end position="47"/>
    </location>
    <ligand>
        <name>substrate</name>
    </ligand>
</feature>
<feature type="binding site" evidence="10">
    <location>
        <begin position="202"/>
        <end position="203"/>
    </location>
    <ligand>
        <name>substrate</name>
    </ligand>
</feature>
<evidence type="ECO:0000256" key="5">
    <source>
        <dbReference type="ARBA" id="ARBA00022801"/>
    </source>
</evidence>
<dbReference type="PANTHER" id="PTHR11067:SF9">
    <property type="entry name" value="INOSINE TRIPHOSPHATE PYROPHOSPHATASE"/>
    <property type="match status" value="1"/>
</dbReference>
<feature type="binding site" evidence="10">
    <location>
        <position position="101"/>
    </location>
    <ligand>
        <name>substrate</name>
    </ligand>
</feature>
<evidence type="ECO:0000256" key="6">
    <source>
        <dbReference type="ARBA" id="ARBA00022842"/>
    </source>
</evidence>
<reference evidence="12 13" key="1">
    <citation type="journal article" date="2016" name="ISME J.">
        <title>Chasing the elusive Euryarchaeota class WSA2: genomes reveal a uniquely fastidious methyl-reducing methanogen.</title>
        <authorList>
            <person name="Nobu M.K."/>
            <person name="Narihiro T."/>
            <person name="Kuroda K."/>
            <person name="Mei R."/>
            <person name="Liu W.T."/>
        </authorList>
    </citation>
    <scope>NUCLEOTIDE SEQUENCE [LARGE SCALE GENOMIC DNA]</scope>
    <source>
        <strain evidence="12">U1lsi0528_Bin089</strain>
    </source>
</reference>
<organism evidence="12 13">
    <name type="scientific">Candidatus Methanofastidiosum methylothiophilum</name>
    <dbReference type="NCBI Taxonomy" id="1705564"/>
    <lineage>
        <taxon>Archaea</taxon>
        <taxon>Methanobacteriati</taxon>
        <taxon>Methanobacteriota</taxon>
        <taxon>Stenosarchaea group</taxon>
        <taxon>Candidatus Methanofastidiosia</taxon>
        <taxon>Candidatus Methanofastidiosales</taxon>
        <taxon>Candidatus Methanofastidiosaceae</taxon>
        <taxon>Candidatus Methanofastidiosum</taxon>
    </lineage>
</organism>
<dbReference type="GO" id="GO:0036220">
    <property type="term" value="F:ITP diphosphatase activity"/>
    <property type="evidence" value="ECO:0007669"/>
    <property type="project" value="UniProtKB-UniRule"/>
</dbReference>
<dbReference type="GO" id="GO:0009146">
    <property type="term" value="P:purine nucleoside triphosphate catabolic process"/>
    <property type="evidence" value="ECO:0007669"/>
    <property type="project" value="UniProtKB-UniRule"/>
</dbReference>
<dbReference type="InterPro" id="IPR002637">
    <property type="entry name" value="RdgB/HAM1"/>
</dbReference>
<dbReference type="EC" id="3.6.1.66" evidence="10"/>
<comment type="catalytic activity">
    <reaction evidence="8 10">
        <text>dITP + H2O = dIMP + diphosphate + H(+)</text>
        <dbReference type="Rhea" id="RHEA:28342"/>
        <dbReference type="ChEBI" id="CHEBI:15377"/>
        <dbReference type="ChEBI" id="CHEBI:15378"/>
        <dbReference type="ChEBI" id="CHEBI:33019"/>
        <dbReference type="ChEBI" id="CHEBI:61194"/>
        <dbReference type="ChEBI" id="CHEBI:61382"/>
        <dbReference type="EC" id="3.6.1.66"/>
    </reaction>
</comment>
<gene>
    <name evidence="12" type="ORF">AMQ74_01812</name>
</gene>
<keyword evidence="6 10" id="KW-0460">Magnesium</keyword>
<protein>
    <recommendedName>
        <fullName evidence="10">dITP/XTP pyrophosphatase</fullName>
        <ecNumber evidence="10">3.6.1.66</ecNumber>
    </recommendedName>
    <alternativeName>
        <fullName evidence="10">Non-canonical purine NTP pyrophosphatase</fullName>
    </alternativeName>
    <alternativeName>
        <fullName evidence="10">Non-standard purine NTP pyrophosphatase</fullName>
    </alternativeName>
    <alternativeName>
        <fullName evidence="10">Nucleoside-triphosphate diphosphatase</fullName>
    </alternativeName>
    <alternativeName>
        <fullName evidence="10">Nucleoside-triphosphate pyrophosphatase</fullName>
        <shortName evidence="10">NTPase</shortName>
    </alternativeName>
</protein>
<dbReference type="GO" id="GO:0009117">
    <property type="term" value="P:nucleotide metabolic process"/>
    <property type="evidence" value="ECO:0007669"/>
    <property type="project" value="UniProtKB-KW"/>
</dbReference>
<evidence type="ECO:0000256" key="4">
    <source>
        <dbReference type="ARBA" id="ARBA00022741"/>
    </source>
</evidence>
<evidence type="ECO:0000313" key="13">
    <source>
        <dbReference type="Proteomes" id="UP000075578"/>
    </source>
</evidence>
<dbReference type="GO" id="GO:0035870">
    <property type="term" value="F:dITP diphosphatase activity"/>
    <property type="evidence" value="ECO:0007669"/>
    <property type="project" value="UniProtKB-UniRule"/>
</dbReference>
<dbReference type="NCBIfam" id="TIGR00042">
    <property type="entry name" value="RdgB/HAM1 family non-canonical purine NTP pyrophosphatase"/>
    <property type="match status" value="1"/>
</dbReference>
<dbReference type="InterPro" id="IPR029001">
    <property type="entry name" value="ITPase-like_fam"/>
</dbReference>
<dbReference type="FunFam" id="3.90.950.10:FF:000001">
    <property type="entry name" value="dITP/XTP pyrophosphatase"/>
    <property type="match status" value="1"/>
</dbReference>
<dbReference type="Pfam" id="PF01725">
    <property type="entry name" value="Ham1p_like"/>
    <property type="match status" value="1"/>
</dbReference>
<comment type="catalytic activity">
    <reaction evidence="10">
        <text>ITP + H2O = IMP + diphosphate + H(+)</text>
        <dbReference type="Rhea" id="RHEA:29399"/>
        <dbReference type="ChEBI" id="CHEBI:15377"/>
        <dbReference type="ChEBI" id="CHEBI:15378"/>
        <dbReference type="ChEBI" id="CHEBI:33019"/>
        <dbReference type="ChEBI" id="CHEBI:58053"/>
        <dbReference type="ChEBI" id="CHEBI:61402"/>
        <dbReference type="EC" id="3.6.1.66"/>
    </reaction>
</comment>
<name>A0A150INE0_9EURY</name>
<dbReference type="GO" id="GO:0046872">
    <property type="term" value="F:metal ion binding"/>
    <property type="evidence" value="ECO:0007669"/>
    <property type="project" value="UniProtKB-KW"/>
</dbReference>
<evidence type="ECO:0000256" key="1">
    <source>
        <dbReference type="ARBA" id="ARBA00008023"/>
    </source>
</evidence>
<dbReference type="GO" id="GO:0017111">
    <property type="term" value="F:ribonucleoside triphosphate phosphatase activity"/>
    <property type="evidence" value="ECO:0007669"/>
    <property type="project" value="InterPro"/>
</dbReference>
<evidence type="ECO:0000256" key="11">
    <source>
        <dbReference type="RuleBase" id="RU003781"/>
    </source>
</evidence>
<dbReference type="SUPFAM" id="SSF52972">
    <property type="entry name" value="ITPase-like"/>
    <property type="match status" value="1"/>
</dbReference>
<keyword evidence="3 10" id="KW-0479">Metal-binding</keyword>
<dbReference type="HAMAP" id="MF_01405">
    <property type="entry name" value="Non_canon_purine_NTPase"/>
    <property type="match status" value="1"/>
</dbReference>
<dbReference type="NCBIfam" id="NF011396">
    <property type="entry name" value="PRK14821.1"/>
    <property type="match status" value="1"/>
</dbReference>
<comment type="catalytic activity">
    <reaction evidence="9 10">
        <text>XTP + H2O = XMP + diphosphate + H(+)</text>
        <dbReference type="Rhea" id="RHEA:28610"/>
        <dbReference type="ChEBI" id="CHEBI:15377"/>
        <dbReference type="ChEBI" id="CHEBI:15378"/>
        <dbReference type="ChEBI" id="CHEBI:33019"/>
        <dbReference type="ChEBI" id="CHEBI:57464"/>
        <dbReference type="ChEBI" id="CHEBI:61314"/>
        <dbReference type="EC" id="3.6.1.66"/>
    </reaction>
</comment>
<keyword evidence="4 10" id="KW-0547">Nucleotide-binding</keyword>
<evidence type="ECO:0000256" key="9">
    <source>
        <dbReference type="ARBA" id="ARBA00052017"/>
    </source>
</evidence>
<dbReference type="GO" id="GO:0005737">
    <property type="term" value="C:cytoplasm"/>
    <property type="evidence" value="ECO:0007669"/>
    <property type="project" value="TreeGrafter"/>
</dbReference>
<evidence type="ECO:0000256" key="3">
    <source>
        <dbReference type="ARBA" id="ARBA00022723"/>
    </source>
</evidence>
<evidence type="ECO:0000256" key="8">
    <source>
        <dbReference type="ARBA" id="ARBA00051875"/>
    </source>
</evidence>